<dbReference type="Proteomes" id="UP000177697">
    <property type="component" value="Unassembled WGS sequence"/>
</dbReference>
<comment type="caution">
    <text evidence="2">The sequence shown here is derived from an EMBL/GenBank/DDBJ whole genome shotgun (WGS) entry which is preliminary data.</text>
</comment>
<evidence type="ECO:0000313" key="2">
    <source>
        <dbReference type="EMBL" id="OHB15850.1"/>
    </source>
</evidence>
<dbReference type="EMBL" id="MHWW01000005">
    <property type="protein sequence ID" value="OHB15850.1"/>
    <property type="molecule type" value="Genomic_DNA"/>
</dbReference>
<feature type="transmembrane region" description="Helical" evidence="1">
    <location>
        <begin position="12"/>
        <end position="31"/>
    </location>
</feature>
<keyword evidence="1" id="KW-0472">Membrane</keyword>
<organism evidence="2 3">
    <name type="scientific">Candidatus Zambryskibacteria bacterium RIFOXYC1_FULL_39_10</name>
    <dbReference type="NCBI Taxonomy" id="1802779"/>
    <lineage>
        <taxon>Bacteria</taxon>
        <taxon>Candidatus Zambryskiibacteriota</taxon>
    </lineage>
</organism>
<name>A0A1G2V2L5_9BACT</name>
<keyword evidence="1" id="KW-0812">Transmembrane</keyword>
<accession>A0A1G2V2L5</accession>
<sequence>MGNDRSKMLANIIIAAAVTLITAKILPIWGLNHRNIEVMRQYNPNVNNGRPANKLSLTVASAHFKSTFRPI</sequence>
<reference evidence="2 3" key="1">
    <citation type="journal article" date="2016" name="Nat. Commun.">
        <title>Thousands of microbial genomes shed light on interconnected biogeochemical processes in an aquifer system.</title>
        <authorList>
            <person name="Anantharaman K."/>
            <person name="Brown C.T."/>
            <person name="Hug L.A."/>
            <person name="Sharon I."/>
            <person name="Castelle C.J."/>
            <person name="Probst A.J."/>
            <person name="Thomas B.C."/>
            <person name="Singh A."/>
            <person name="Wilkins M.J."/>
            <person name="Karaoz U."/>
            <person name="Brodie E.L."/>
            <person name="Williams K.H."/>
            <person name="Hubbard S.S."/>
            <person name="Banfield J.F."/>
        </authorList>
    </citation>
    <scope>NUCLEOTIDE SEQUENCE [LARGE SCALE GENOMIC DNA]</scope>
</reference>
<gene>
    <name evidence="2" type="ORF">A2431_01155</name>
</gene>
<dbReference type="AlphaFoldDB" id="A0A1G2V2L5"/>
<keyword evidence="1" id="KW-1133">Transmembrane helix</keyword>
<evidence type="ECO:0000313" key="3">
    <source>
        <dbReference type="Proteomes" id="UP000177697"/>
    </source>
</evidence>
<proteinExistence type="predicted"/>
<protein>
    <submittedName>
        <fullName evidence="2">Uncharacterized protein</fullName>
    </submittedName>
</protein>
<evidence type="ECO:0000256" key="1">
    <source>
        <dbReference type="SAM" id="Phobius"/>
    </source>
</evidence>